<protein>
    <submittedName>
        <fullName evidence="1">Uncharacterized protein</fullName>
    </submittedName>
</protein>
<organism evidence="1 2">
    <name type="scientific">Liparis tanakae</name>
    <name type="common">Tanaka's snailfish</name>
    <dbReference type="NCBI Taxonomy" id="230148"/>
    <lineage>
        <taxon>Eukaryota</taxon>
        <taxon>Metazoa</taxon>
        <taxon>Chordata</taxon>
        <taxon>Craniata</taxon>
        <taxon>Vertebrata</taxon>
        <taxon>Euteleostomi</taxon>
        <taxon>Actinopterygii</taxon>
        <taxon>Neopterygii</taxon>
        <taxon>Teleostei</taxon>
        <taxon>Neoteleostei</taxon>
        <taxon>Acanthomorphata</taxon>
        <taxon>Eupercaria</taxon>
        <taxon>Perciformes</taxon>
        <taxon>Cottioidei</taxon>
        <taxon>Cottales</taxon>
        <taxon>Liparidae</taxon>
        <taxon>Liparis</taxon>
    </lineage>
</organism>
<evidence type="ECO:0000313" key="2">
    <source>
        <dbReference type="Proteomes" id="UP000314294"/>
    </source>
</evidence>
<comment type="caution">
    <text evidence="1">The sequence shown here is derived from an EMBL/GenBank/DDBJ whole genome shotgun (WGS) entry which is preliminary data.</text>
</comment>
<dbReference type="Proteomes" id="UP000314294">
    <property type="component" value="Unassembled WGS sequence"/>
</dbReference>
<dbReference type="AlphaFoldDB" id="A0A4Z2I805"/>
<name>A0A4Z2I805_9TELE</name>
<evidence type="ECO:0000313" key="1">
    <source>
        <dbReference type="EMBL" id="TNN73990.1"/>
    </source>
</evidence>
<sequence>MKQMIRHREEECLALLLSPSPHPLESVWFTSINKVALGQAHHAGQYTFRPGNRYCRGAKLLLLTRCQGAQTELDLYAVSSSLLTTAGRSRASSVLWESAWGKHTCGWD</sequence>
<accession>A0A4Z2I805</accession>
<reference evidence="1 2" key="1">
    <citation type="submission" date="2019-03" db="EMBL/GenBank/DDBJ databases">
        <title>First draft genome of Liparis tanakae, snailfish: a comprehensive survey of snailfish specific genes.</title>
        <authorList>
            <person name="Kim W."/>
            <person name="Song I."/>
            <person name="Jeong J.-H."/>
            <person name="Kim D."/>
            <person name="Kim S."/>
            <person name="Ryu S."/>
            <person name="Song J.Y."/>
            <person name="Lee S.K."/>
        </authorList>
    </citation>
    <scope>NUCLEOTIDE SEQUENCE [LARGE SCALE GENOMIC DNA]</scope>
    <source>
        <tissue evidence="1">Muscle</tissue>
    </source>
</reference>
<keyword evidence="2" id="KW-1185">Reference proteome</keyword>
<gene>
    <name evidence="1" type="ORF">EYF80_015811</name>
</gene>
<dbReference type="EMBL" id="SRLO01000119">
    <property type="protein sequence ID" value="TNN73990.1"/>
    <property type="molecule type" value="Genomic_DNA"/>
</dbReference>
<proteinExistence type="predicted"/>